<keyword evidence="1" id="KW-0732">Signal</keyword>
<name>A0A172ZA19_FUSOX</name>
<protein>
    <submittedName>
        <fullName evidence="2">SIX12</fullName>
    </submittedName>
</protein>
<accession>A0A172ZA19</accession>
<evidence type="ECO:0000256" key="1">
    <source>
        <dbReference type="SAM" id="SignalP"/>
    </source>
</evidence>
<dbReference type="EMBL" id="KU710369">
    <property type="protein sequence ID" value="ANF89367.1"/>
    <property type="molecule type" value="mRNA"/>
</dbReference>
<organism evidence="2">
    <name type="scientific">Fusarium oxysporum f. sp. lycopersici</name>
    <dbReference type="NCBI Taxonomy" id="59765"/>
    <lineage>
        <taxon>Eukaryota</taxon>
        <taxon>Fungi</taxon>
        <taxon>Dikarya</taxon>
        <taxon>Ascomycota</taxon>
        <taxon>Pezizomycotina</taxon>
        <taxon>Sordariomycetes</taxon>
        <taxon>Hypocreomycetidae</taxon>
        <taxon>Hypocreales</taxon>
        <taxon>Nectriaceae</taxon>
        <taxon>Fusarium</taxon>
        <taxon>Fusarium oxysporum species complex</taxon>
    </lineage>
</organism>
<evidence type="ECO:0000313" key="2">
    <source>
        <dbReference type="EMBL" id="ANF89367.1"/>
    </source>
</evidence>
<feature type="signal peptide" evidence="1">
    <location>
        <begin position="1"/>
        <end position="26"/>
    </location>
</feature>
<proteinExistence type="evidence at transcript level"/>
<reference evidence="2" key="1">
    <citation type="submission" date="2016-02" db="EMBL/GenBank/DDBJ databases">
        <title>A small, select repertoire of defence genes is up-regulated in tomato roots during the early I-7-dependent resistance response to infection by Fusarium oxysporum f. sp. lycopersici.</title>
        <authorList>
            <person name="Gonzalez-Cendales Y."/>
            <person name="Catanzariti A.-M."/>
            <person name="Jones D.A."/>
        </authorList>
    </citation>
    <scope>NUCLEOTIDE SEQUENCE</scope>
    <source>
        <strain evidence="2">Race 3 #1943</strain>
    </source>
</reference>
<feature type="chain" id="PRO_5008005658" evidence="1">
    <location>
        <begin position="27"/>
        <end position="127"/>
    </location>
</feature>
<dbReference type="AlphaFoldDB" id="A0A172ZA19"/>
<sequence>MGFYSVIKVLSIYGMLLQVQPTLAQASSCLSVGPKGISNQNACVCGGQCVMKDLVVARRKVCCEYTVQIQGGWPVLAQSRCVYGSTGANGGSCSGDNVSLAWWLNYEPEVKSTDPTCIFAKPKLCHS</sequence>